<evidence type="ECO:0000313" key="2">
    <source>
        <dbReference type="EMBL" id="GAH30209.1"/>
    </source>
</evidence>
<protein>
    <submittedName>
        <fullName evidence="2">Uncharacterized protein</fullName>
    </submittedName>
</protein>
<feature type="non-terminal residue" evidence="2">
    <location>
        <position position="46"/>
    </location>
</feature>
<evidence type="ECO:0000256" key="1">
    <source>
        <dbReference type="SAM" id="MobiDB-lite"/>
    </source>
</evidence>
<accession>X1FLG0</accession>
<proteinExistence type="predicted"/>
<dbReference type="EMBL" id="BART01041991">
    <property type="protein sequence ID" value="GAH30209.1"/>
    <property type="molecule type" value="Genomic_DNA"/>
</dbReference>
<name>X1FLG0_9ZZZZ</name>
<reference evidence="2" key="1">
    <citation type="journal article" date="2014" name="Front. Microbiol.">
        <title>High frequency of phylogenetically diverse reductive dehalogenase-homologous genes in deep subseafloor sedimentary metagenomes.</title>
        <authorList>
            <person name="Kawai M."/>
            <person name="Futagami T."/>
            <person name="Toyoda A."/>
            <person name="Takaki Y."/>
            <person name="Nishi S."/>
            <person name="Hori S."/>
            <person name="Arai W."/>
            <person name="Tsubouchi T."/>
            <person name="Morono Y."/>
            <person name="Uchiyama I."/>
            <person name="Ito T."/>
            <person name="Fujiyama A."/>
            <person name="Inagaki F."/>
            <person name="Takami H."/>
        </authorList>
    </citation>
    <scope>NUCLEOTIDE SEQUENCE</scope>
    <source>
        <strain evidence="2">Expedition CK06-06</strain>
    </source>
</reference>
<feature type="region of interest" description="Disordered" evidence="1">
    <location>
        <begin position="1"/>
        <end position="21"/>
    </location>
</feature>
<feature type="non-terminal residue" evidence="2">
    <location>
        <position position="1"/>
    </location>
</feature>
<dbReference type="AlphaFoldDB" id="X1FLG0"/>
<feature type="compositionally biased region" description="Polar residues" evidence="1">
    <location>
        <begin position="1"/>
        <end position="12"/>
    </location>
</feature>
<organism evidence="2">
    <name type="scientific">marine sediment metagenome</name>
    <dbReference type="NCBI Taxonomy" id="412755"/>
    <lineage>
        <taxon>unclassified sequences</taxon>
        <taxon>metagenomes</taxon>
        <taxon>ecological metagenomes</taxon>
    </lineage>
</organism>
<comment type="caution">
    <text evidence="2">The sequence shown here is derived from an EMBL/GenBank/DDBJ whole genome shotgun (WGS) entry which is preliminary data.</text>
</comment>
<sequence length="46" mass="4832">TGTSKPFTSSVIISGGPEGQHVETIGVPQAIASTKTFPKPSYKEDR</sequence>
<gene>
    <name evidence="2" type="ORF">S01H4_67112</name>
</gene>